<dbReference type="InterPro" id="IPR013783">
    <property type="entry name" value="Ig-like_fold"/>
</dbReference>
<dbReference type="Proteomes" id="UP001501920">
    <property type="component" value="Chromosome 17"/>
</dbReference>
<accession>A0A3B4DLE6</accession>
<dbReference type="InterPro" id="IPR003599">
    <property type="entry name" value="Ig_sub"/>
</dbReference>
<dbReference type="GeneTree" id="ENSGT00510000048311"/>
<evidence type="ECO:0000256" key="4">
    <source>
        <dbReference type="ARBA" id="ARBA00023180"/>
    </source>
</evidence>
<dbReference type="STRING" id="42514.ENSPNAP00000023936"/>
<dbReference type="SUPFAM" id="SSF48726">
    <property type="entry name" value="Immunoglobulin"/>
    <property type="match status" value="1"/>
</dbReference>
<reference evidence="8" key="2">
    <citation type="submission" date="2025-08" db="UniProtKB">
        <authorList>
            <consortium name="Ensembl"/>
        </authorList>
    </citation>
    <scope>IDENTIFICATION</scope>
</reference>
<dbReference type="InterPro" id="IPR007110">
    <property type="entry name" value="Ig-like_dom"/>
</dbReference>
<keyword evidence="5" id="KW-0393">Immunoglobulin domain</keyword>
<dbReference type="InterPro" id="IPR036179">
    <property type="entry name" value="Ig-like_dom_sf"/>
</dbReference>
<dbReference type="GO" id="GO:0016020">
    <property type="term" value="C:membrane"/>
    <property type="evidence" value="ECO:0007669"/>
    <property type="project" value="UniProtKB-SubCell"/>
</dbReference>
<evidence type="ECO:0000313" key="8">
    <source>
        <dbReference type="Ensembl" id="ENSPNAP00000023936.2"/>
    </source>
</evidence>
<comment type="subcellular location">
    <subcellularLocation>
        <location evidence="1">Membrane</location>
        <topology evidence="1">Single-pass type I membrane protein</topology>
    </subcellularLocation>
</comment>
<dbReference type="AlphaFoldDB" id="A0A3B4DLE6"/>
<feature type="domain" description="Ig-like" evidence="7">
    <location>
        <begin position="87"/>
        <end position="175"/>
    </location>
</feature>
<dbReference type="Pfam" id="PF07679">
    <property type="entry name" value="I-set"/>
    <property type="match status" value="1"/>
</dbReference>
<dbReference type="SMART" id="SM00409">
    <property type="entry name" value="IG"/>
    <property type="match status" value="2"/>
</dbReference>
<evidence type="ECO:0000256" key="1">
    <source>
        <dbReference type="ARBA" id="ARBA00004479"/>
    </source>
</evidence>
<name>A0A3B4DLE6_PYGNA</name>
<keyword evidence="9" id="KW-1185">Reference proteome</keyword>
<dbReference type="InterPro" id="IPR013098">
    <property type="entry name" value="Ig_I-set"/>
</dbReference>
<reference evidence="8" key="3">
    <citation type="submission" date="2025-09" db="UniProtKB">
        <authorList>
            <consortium name="Ensembl"/>
        </authorList>
    </citation>
    <scope>IDENTIFICATION</scope>
</reference>
<keyword evidence="6" id="KW-0812">Transmembrane</keyword>
<keyword evidence="4" id="KW-0325">Glycoprotein</keyword>
<dbReference type="PANTHER" id="PTHR11640">
    <property type="entry name" value="NEPHRIN"/>
    <property type="match status" value="1"/>
</dbReference>
<protein>
    <recommendedName>
        <fullName evidence="7">Ig-like domain-containing protein</fullName>
    </recommendedName>
</protein>
<evidence type="ECO:0000256" key="2">
    <source>
        <dbReference type="ARBA" id="ARBA00023136"/>
    </source>
</evidence>
<evidence type="ECO:0000313" key="9">
    <source>
        <dbReference type="Proteomes" id="UP001501920"/>
    </source>
</evidence>
<proteinExistence type="predicted"/>
<organism evidence="8 9">
    <name type="scientific">Pygocentrus nattereri</name>
    <name type="common">Red-bellied piranha</name>
    <dbReference type="NCBI Taxonomy" id="42514"/>
    <lineage>
        <taxon>Eukaryota</taxon>
        <taxon>Metazoa</taxon>
        <taxon>Chordata</taxon>
        <taxon>Craniata</taxon>
        <taxon>Vertebrata</taxon>
        <taxon>Euteleostomi</taxon>
        <taxon>Actinopterygii</taxon>
        <taxon>Neopterygii</taxon>
        <taxon>Teleostei</taxon>
        <taxon>Ostariophysi</taxon>
        <taxon>Characiformes</taxon>
        <taxon>Characoidei</taxon>
        <taxon>Pygocentrus</taxon>
    </lineage>
</organism>
<evidence type="ECO:0000256" key="6">
    <source>
        <dbReference type="SAM" id="Phobius"/>
    </source>
</evidence>
<evidence type="ECO:0000256" key="3">
    <source>
        <dbReference type="ARBA" id="ARBA00023157"/>
    </source>
</evidence>
<dbReference type="PROSITE" id="PS50835">
    <property type="entry name" value="IG_LIKE"/>
    <property type="match status" value="1"/>
</dbReference>
<feature type="transmembrane region" description="Helical" evidence="6">
    <location>
        <begin position="187"/>
        <end position="206"/>
    </location>
</feature>
<dbReference type="Gene3D" id="2.60.40.10">
    <property type="entry name" value="Immunoglobulins"/>
    <property type="match status" value="1"/>
</dbReference>
<evidence type="ECO:0000259" key="7">
    <source>
        <dbReference type="PROSITE" id="PS50835"/>
    </source>
</evidence>
<keyword evidence="3" id="KW-1015">Disulfide bond</keyword>
<keyword evidence="6" id="KW-1133">Transmembrane helix</keyword>
<dbReference type="OMA" id="QWSRNSG"/>
<reference evidence="8 9" key="1">
    <citation type="submission" date="2020-10" db="EMBL/GenBank/DDBJ databases">
        <title>Pygocentrus nattereri (red-bellied piranha) genome, fPygNat1, primary haplotype.</title>
        <authorList>
            <person name="Myers G."/>
            <person name="Meyer A."/>
            <person name="Karagic N."/>
            <person name="Pippel M."/>
            <person name="Winkler S."/>
            <person name="Tracey A."/>
            <person name="Wood J."/>
            <person name="Formenti G."/>
            <person name="Howe K."/>
            <person name="Fedrigo O."/>
            <person name="Jarvis E.D."/>
        </authorList>
    </citation>
    <scope>NUCLEOTIDE SEQUENCE [LARGE SCALE GENOMIC DNA]</scope>
</reference>
<evidence type="ECO:0000256" key="5">
    <source>
        <dbReference type="ARBA" id="ARBA00023319"/>
    </source>
</evidence>
<keyword evidence="2 6" id="KW-0472">Membrane</keyword>
<sequence>MCLCQKASGSLLGEVLIVVPNSSGEKGELQWSRNSGLIDLREGNRLNQSHLCVQNLTHDDHRVKFTCNLKRNTSISTSVKINVLFPPDLSGEENVTVEESREAKLSCSVWANPPVMVSWLHNGAAVDLVKDGYALYQDSLEARLSIIKPNRDQHQGTYTCITESSEFGQRTKSIHVMVIEKTMSFPLNPVIAGCVVVLCTAALAILSRWSQISKSLTAYLASCLKFSTDRIEMK</sequence>
<dbReference type="InterPro" id="IPR051275">
    <property type="entry name" value="Cell_adhesion_signaling"/>
</dbReference>
<dbReference type="Ensembl" id="ENSPNAT00000011398.2">
    <property type="protein sequence ID" value="ENSPNAP00000023936.2"/>
    <property type="gene ID" value="ENSPNAG00000008421.2"/>
</dbReference>